<dbReference type="Pfam" id="PF02567">
    <property type="entry name" value="PhzC-PhzF"/>
    <property type="match status" value="1"/>
</dbReference>
<dbReference type="InterPro" id="IPR003719">
    <property type="entry name" value="Phenazine_PhzF-like"/>
</dbReference>
<proteinExistence type="inferred from homology"/>
<keyword evidence="4" id="KW-1185">Reference proteome</keyword>
<dbReference type="Proteomes" id="UP001332243">
    <property type="component" value="Unassembled WGS sequence"/>
</dbReference>
<reference evidence="3 4" key="1">
    <citation type="submission" date="2024-01" db="EMBL/GenBank/DDBJ databases">
        <title>Genome insights into Plantactinospora sonchi sp. nov.</title>
        <authorList>
            <person name="Wang L."/>
        </authorList>
    </citation>
    <scope>NUCLEOTIDE SEQUENCE [LARGE SCALE GENOMIC DNA]</scope>
    <source>
        <strain evidence="3 4">NEAU-QY2</strain>
    </source>
</reference>
<dbReference type="SUPFAM" id="SSF54506">
    <property type="entry name" value="Diaminopimelate epimerase-like"/>
    <property type="match status" value="1"/>
</dbReference>
<keyword evidence="2" id="KW-0413">Isomerase</keyword>
<comment type="similarity">
    <text evidence="1">Belongs to the PhzF family.</text>
</comment>
<organism evidence="3 4">
    <name type="scientific">Plantactinospora sonchi</name>
    <dbReference type="NCBI Taxonomy" id="1544735"/>
    <lineage>
        <taxon>Bacteria</taxon>
        <taxon>Bacillati</taxon>
        <taxon>Actinomycetota</taxon>
        <taxon>Actinomycetes</taxon>
        <taxon>Micromonosporales</taxon>
        <taxon>Micromonosporaceae</taxon>
        <taxon>Plantactinospora</taxon>
    </lineage>
</organism>
<dbReference type="PANTHER" id="PTHR13774">
    <property type="entry name" value="PHENAZINE BIOSYNTHESIS PROTEIN"/>
    <property type="match status" value="1"/>
</dbReference>
<dbReference type="PANTHER" id="PTHR13774:SF17">
    <property type="entry name" value="PHENAZINE BIOSYNTHESIS-LIKE DOMAIN-CONTAINING PROTEIN"/>
    <property type="match status" value="1"/>
</dbReference>
<dbReference type="RefSeq" id="WP_331214129.1">
    <property type="nucleotide sequence ID" value="NZ_JAZGQK010000007.1"/>
</dbReference>
<name>A0ABU7RR87_9ACTN</name>
<dbReference type="Gene3D" id="3.10.310.10">
    <property type="entry name" value="Diaminopimelate Epimerase, Chain A, domain 1"/>
    <property type="match status" value="2"/>
</dbReference>
<dbReference type="EMBL" id="JAZGQK010000007">
    <property type="protein sequence ID" value="MEE6259018.1"/>
    <property type="molecule type" value="Genomic_DNA"/>
</dbReference>
<sequence length="282" mass="30355">MRLRLIQIDAFADRLFQGNPAAVMPLPAWLPDPVLQAIAAENNLSETAFHVAELPPEAGSAPDGEPGYHLRWFTPATEVDLCGHATLATAAQLFDDVHTDARRLHFWSRSGWLPVTRRDDGQLELDFPAGLLRPVPADDRIATAAVAALGVDPEARLVDTDLVLVLRDAAEVRAAIPDFTGLRGLPVRGIVVTAPGDTDGVDFVSRWFGAAAGLFEDPVTGSAHSQLAPYWADRLGRTRLTARQLSTRGGTVGCEVTGDRVRLSGAHHRYLDGVVTLPDPVD</sequence>
<evidence type="ECO:0000256" key="2">
    <source>
        <dbReference type="ARBA" id="ARBA00023235"/>
    </source>
</evidence>
<accession>A0ABU7RR87</accession>
<evidence type="ECO:0000313" key="3">
    <source>
        <dbReference type="EMBL" id="MEE6259018.1"/>
    </source>
</evidence>
<evidence type="ECO:0000313" key="4">
    <source>
        <dbReference type="Proteomes" id="UP001332243"/>
    </source>
</evidence>
<protein>
    <submittedName>
        <fullName evidence="3">PhzF family phenazine biosynthesis protein</fullName>
    </submittedName>
</protein>
<evidence type="ECO:0000256" key="1">
    <source>
        <dbReference type="ARBA" id="ARBA00008270"/>
    </source>
</evidence>
<comment type="caution">
    <text evidence="3">The sequence shown here is derived from an EMBL/GenBank/DDBJ whole genome shotgun (WGS) entry which is preliminary data.</text>
</comment>
<gene>
    <name evidence="3" type="ORF">V1633_11020</name>
</gene>
<dbReference type="PIRSF" id="PIRSF016184">
    <property type="entry name" value="PhzC_PhzF"/>
    <property type="match status" value="1"/>
</dbReference>
<dbReference type="NCBIfam" id="TIGR00654">
    <property type="entry name" value="PhzF_family"/>
    <property type="match status" value="1"/>
</dbReference>